<dbReference type="EMBL" id="BJVA01000012">
    <property type="protein sequence ID" value="GEK96806.1"/>
    <property type="molecule type" value="Genomic_DNA"/>
</dbReference>
<dbReference type="GO" id="GO:0016020">
    <property type="term" value="C:membrane"/>
    <property type="evidence" value="ECO:0007669"/>
    <property type="project" value="GOC"/>
</dbReference>
<proteinExistence type="predicted"/>
<dbReference type="GO" id="GO:0000030">
    <property type="term" value="F:mannosyltransferase activity"/>
    <property type="evidence" value="ECO:0007669"/>
    <property type="project" value="TreeGrafter"/>
</dbReference>
<dbReference type="PANTHER" id="PTHR32385">
    <property type="entry name" value="MANNOSYL PHOSPHORYLINOSITOL CERAMIDE SYNTHASE"/>
    <property type="match status" value="1"/>
</dbReference>
<dbReference type="InterPro" id="IPR029044">
    <property type="entry name" value="Nucleotide-diphossugar_trans"/>
</dbReference>
<evidence type="ECO:0000313" key="1">
    <source>
        <dbReference type="EMBL" id="GEK96806.1"/>
    </source>
</evidence>
<gene>
    <name evidence="1" type="ORF">GKA01_20030</name>
</gene>
<evidence type="ECO:0000313" key="2">
    <source>
        <dbReference type="Proteomes" id="UP000321079"/>
    </source>
</evidence>
<accession>A0A511B8N1</accession>
<name>A0A511B8N1_9PROT</name>
<dbReference type="AlphaFoldDB" id="A0A511B8N1"/>
<dbReference type="Gene3D" id="3.90.550.20">
    <property type="match status" value="1"/>
</dbReference>
<dbReference type="OrthoDB" id="146908at2"/>
<organism evidence="1 2">
    <name type="scientific">Gluconobacter kanchanaburiensis NBRC 103587</name>
    <dbReference type="NCBI Taxonomy" id="1307948"/>
    <lineage>
        <taxon>Bacteria</taxon>
        <taxon>Pseudomonadati</taxon>
        <taxon>Pseudomonadota</taxon>
        <taxon>Alphaproteobacteria</taxon>
        <taxon>Acetobacterales</taxon>
        <taxon>Acetobacteraceae</taxon>
        <taxon>Gluconobacter</taxon>
    </lineage>
</organism>
<sequence length="381" mass="43379">MIKSDAISNPSSTYINILNSCHDHQAITYYQKHGAETVEHAFAIANILHIHSKVLEASFFYRVAFDMHSKQQTEFPLPQSLLQVRLLCLLKSSNTPPPEELEELEGYSPGLANYIRGIQAAWHHGRTAEGLELVGNAFESFHSGEEIDRLYLELALRHPPAGLEAHEENDGLPHVPARLYMYWDSNPPDEILRNVQYHQELLGADFLFFDRESASKWLYDHYGREICEIFRKVRHPAEGADLLRLYVILANGGWWLDADLRIRSKDAWDRLATTTRRSCRLFTTHNYVLHNDFFGAAPGSSYVANAAMTALVNTFSYPDLYIAFKTGPGVLNRAISRAIHTALQSKQPISDLQINDQNGFNDFVEEYDVTYKHVSSSWHSA</sequence>
<dbReference type="SUPFAM" id="SSF53448">
    <property type="entry name" value="Nucleotide-diphospho-sugar transferases"/>
    <property type="match status" value="1"/>
</dbReference>
<dbReference type="Proteomes" id="UP000321079">
    <property type="component" value="Unassembled WGS sequence"/>
</dbReference>
<reference evidence="1 2" key="1">
    <citation type="submission" date="2019-07" db="EMBL/GenBank/DDBJ databases">
        <title>Whole genome shotgun sequence of Gluconobacter kanchanaburiensis NBRC 103587.</title>
        <authorList>
            <person name="Hosoyama A."/>
            <person name="Uohara A."/>
            <person name="Ohji S."/>
            <person name="Ichikawa N."/>
        </authorList>
    </citation>
    <scope>NUCLEOTIDE SEQUENCE [LARGE SCALE GENOMIC DNA]</scope>
    <source>
        <strain evidence="1 2">NBRC 103587</strain>
    </source>
</reference>
<dbReference type="GO" id="GO:0051999">
    <property type="term" value="P:mannosyl-inositol phosphorylceramide biosynthetic process"/>
    <property type="evidence" value="ECO:0007669"/>
    <property type="project" value="TreeGrafter"/>
</dbReference>
<comment type="caution">
    <text evidence="1">The sequence shown here is derived from an EMBL/GenBank/DDBJ whole genome shotgun (WGS) entry which is preliminary data.</text>
</comment>
<dbReference type="PANTHER" id="PTHR32385:SF15">
    <property type="entry name" value="INOSITOL PHOSPHOCERAMIDE MANNOSYLTRANSFERASE 1"/>
    <property type="match status" value="1"/>
</dbReference>
<dbReference type="RefSeq" id="WP_146862269.1">
    <property type="nucleotide sequence ID" value="NZ_BARK01000030.1"/>
</dbReference>
<protein>
    <submittedName>
        <fullName evidence="1">Uncharacterized protein</fullName>
    </submittedName>
</protein>
<dbReference type="InterPro" id="IPR051706">
    <property type="entry name" value="Glycosyltransferase_domain"/>
</dbReference>
<keyword evidence="2" id="KW-1185">Reference proteome</keyword>